<name>A0A6A6G2L1_9PEZI</name>
<keyword evidence="4" id="KW-1185">Reference proteome</keyword>
<feature type="domain" description="Guanylate-binding protein N-terminal" evidence="2">
    <location>
        <begin position="61"/>
        <end position="203"/>
    </location>
</feature>
<dbReference type="InterPro" id="IPR015894">
    <property type="entry name" value="Guanylate-bd_N"/>
</dbReference>
<dbReference type="SUPFAM" id="SSF52540">
    <property type="entry name" value="P-loop containing nucleoside triphosphate hydrolases"/>
    <property type="match status" value="1"/>
</dbReference>
<sequence>MSTGGLSVRALSAPEMPSTSLKWLEMILPDPAKNVVPGQGKPKNQRNYAVKVVETTNKFVGTVKDPLNLVSVIGPARSGKSTLMNFLSGSKTELFPTSPGATTFTKGIYVPTKIVDLPTFSSLEGEPVIDATDSAVKITFVDTEGQGAVGQLYDMNLFSPALLNSKVIIYNRTGGLLTESILTDLGMMTQAGQRLRQGQSMTEGEDGALGGGSTNGGNGAAPDGDFSEVRPCFGHLVVLFNRFQLSTVDDQATLNDKLLSPEEEVDEAAFNRNEIRTLLRSCFQSVKVYILPDGYLKADVQEAMRKDKNRFLTIDDFEGEYLDYFKSLRTGLSNILKDPHELIQGQALTGGSIADFMPKLSDAINAQEPLNVPSLFQSSVNDAINKALIKFKSDLSNNMTIRARDAGKSTAAFSRELDGDINLLLADMQSTLSYMQPDTLAKLREDAIKAAEPIKASAMNINFTKLQTQMTSELSRIIGGLSTYIDGFFPPAQLLVAKSFLDSIYTSISSQVIRDYKTLGESNDPAAFPLDYEKSLNNALTNQKQVLDTKWALSWNSWGAELTQRELATVRDQIDQISNDTPAGDQKRFTGAVTTAAETVRSRVVSTIETIFQGTEKDKAAIKDRFLTELDQTVKARQALWTSNEAELFELLAKKTQQVKQRYEIRLNDSLRPKQQPMPFDVLVDATLDKDQLSKWMQTNKISLSKTSETLDDFDFFVSRTKAAFRAQWTSADNEYNKYVQDRIDSVLVLWTKRYNESLDQINMNGLGAQVDQACNAAGTVLRDQLGQFAQEIGSLIDGSLAFNKMKRLQEDVETIVTVGRRSKLNSFNELASIFNRNLLNKTVRPVIDKTLSDTDSYTNTFSLDTVLDEKQAEFLAGAKKLADVTEGTPEQAWEEFIKRTKPGLVDMVKRNGEAIGYNGDEMPFEIQKKIVNSIKDSCANMANALGMSWINSDSFTGVEPRDNGAREKSDPSNVENEKTRRVYDDKITSLEFYEWTLESSDYIMGKTVITELKPTMMFAQQYPVSNVPGSAVVGGSLQVAQAITNSRADQVTFGAKITIGTDVKTPGVSPAPEVTVKKALELSLGGSVTMTNQTAFTTTFTVQGTSTVPLPAGRINTVSQVGFDQKTTIPYTAKFKFIPRVKFTGGFVRHNGVYLKREVFDKMDKEANRVFADFSLPRLDRIKETAERNQGDWDWPRFVKEQPTKSDYWFKQLGNSGNYELYVKGRWEGITGKRIITTVTPSSTKYDFLEETE</sequence>
<dbReference type="Proteomes" id="UP000799538">
    <property type="component" value="Unassembled WGS sequence"/>
</dbReference>
<organism evidence="3 4">
    <name type="scientific">Elsinoe ampelina</name>
    <dbReference type="NCBI Taxonomy" id="302913"/>
    <lineage>
        <taxon>Eukaryota</taxon>
        <taxon>Fungi</taxon>
        <taxon>Dikarya</taxon>
        <taxon>Ascomycota</taxon>
        <taxon>Pezizomycotina</taxon>
        <taxon>Dothideomycetes</taxon>
        <taxon>Dothideomycetidae</taxon>
        <taxon>Myriangiales</taxon>
        <taxon>Elsinoaceae</taxon>
        <taxon>Elsinoe</taxon>
    </lineage>
</organism>
<dbReference type="GO" id="GO:0003924">
    <property type="term" value="F:GTPase activity"/>
    <property type="evidence" value="ECO:0007669"/>
    <property type="project" value="InterPro"/>
</dbReference>
<feature type="compositionally biased region" description="Gly residues" evidence="1">
    <location>
        <begin position="207"/>
        <end position="219"/>
    </location>
</feature>
<dbReference type="OrthoDB" id="2135133at2759"/>
<dbReference type="AlphaFoldDB" id="A0A6A6G2L1"/>
<evidence type="ECO:0000259" key="2">
    <source>
        <dbReference type="Pfam" id="PF02263"/>
    </source>
</evidence>
<dbReference type="GO" id="GO:0005525">
    <property type="term" value="F:GTP binding"/>
    <property type="evidence" value="ECO:0007669"/>
    <property type="project" value="InterPro"/>
</dbReference>
<protein>
    <recommendedName>
        <fullName evidence="2">Guanylate-binding protein N-terminal domain-containing protein</fullName>
    </recommendedName>
</protein>
<feature type="region of interest" description="Disordered" evidence="1">
    <location>
        <begin position="193"/>
        <end position="223"/>
    </location>
</feature>
<evidence type="ECO:0000256" key="1">
    <source>
        <dbReference type="SAM" id="MobiDB-lite"/>
    </source>
</evidence>
<dbReference type="Pfam" id="PF02263">
    <property type="entry name" value="GBP"/>
    <property type="match status" value="1"/>
</dbReference>
<proteinExistence type="predicted"/>
<reference evidence="4" key="1">
    <citation type="journal article" date="2020" name="Stud. Mycol.">
        <title>101 Dothideomycetes genomes: A test case for predicting lifestyles and emergence of pathogens.</title>
        <authorList>
            <person name="Haridas S."/>
            <person name="Albert R."/>
            <person name="Binder M."/>
            <person name="Bloem J."/>
            <person name="LaButti K."/>
            <person name="Salamov A."/>
            <person name="Andreopoulos B."/>
            <person name="Baker S."/>
            <person name="Barry K."/>
            <person name="Bills G."/>
            <person name="Bluhm B."/>
            <person name="Cannon C."/>
            <person name="Castanera R."/>
            <person name="Culley D."/>
            <person name="Daum C."/>
            <person name="Ezra D."/>
            <person name="Gonzalez J."/>
            <person name="Henrissat B."/>
            <person name="Kuo A."/>
            <person name="Liang C."/>
            <person name="Lipzen A."/>
            <person name="Lutzoni F."/>
            <person name="Magnuson J."/>
            <person name="Mondo S."/>
            <person name="Nolan M."/>
            <person name="Ohm R."/>
            <person name="Pangilinan J."/>
            <person name="Park H.-J."/>
            <person name="Ramirez L."/>
            <person name="Alfaro M."/>
            <person name="Sun H."/>
            <person name="Tritt A."/>
            <person name="Yoshinaga Y."/>
            <person name="Zwiers L.-H."/>
            <person name="Turgeon B."/>
            <person name="Goodwin S."/>
            <person name="Spatafora J."/>
            <person name="Crous P."/>
            <person name="Grigoriev I."/>
        </authorList>
    </citation>
    <scope>NUCLEOTIDE SEQUENCE [LARGE SCALE GENOMIC DNA]</scope>
    <source>
        <strain evidence="4">CECT 20119</strain>
    </source>
</reference>
<accession>A0A6A6G2L1</accession>
<feature type="compositionally biased region" description="Basic and acidic residues" evidence="1">
    <location>
        <begin position="960"/>
        <end position="978"/>
    </location>
</feature>
<dbReference type="Gene3D" id="2.170.15.10">
    <property type="entry name" value="Proaerolysin, chain A, domain 3"/>
    <property type="match status" value="1"/>
</dbReference>
<dbReference type="EMBL" id="ML992515">
    <property type="protein sequence ID" value="KAF2219768.1"/>
    <property type="molecule type" value="Genomic_DNA"/>
</dbReference>
<gene>
    <name evidence="3" type="ORF">BDZ85DRAFT_285188</name>
</gene>
<dbReference type="CDD" id="cd10140">
    <property type="entry name" value="PFM_aerolysin_family"/>
    <property type="match status" value="1"/>
</dbReference>
<feature type="region of interest" description="Disordered" evidence="1">
    <location>
        <begin position="959"/>
        <end position="978"/>
    </location>
</feature>
<dbReference type="Gene3D" id="3.40.50.300">
    <property type="entry name" value="P-loop containing nucleotide triphosphate hydrolases"/>
    <property type="match status" value="1"/>
</dbReference>
<dbReference type="PANTHER" id="PTHR10751">
    <property type="entry name" value="GUANYLATE BINDING PROTEIN"/>
    <property type="match status" value="1"/>
</dbReference>
<dbReference type="InterPro" id="IPR027417">
    <property type="entry name" value="P-loop_NTPase"/>
</dbReference>
<evidence type="ECO:0000313" key="3">
    <source>
        <dbReference type="EMBL" id="KAF2219768.1"/>
    </source>
</evidence>
<feature type="compositionally biased region" description="Polar residues" evidence="1">
    <location>
        <begin position="193"/>
        <end position="202"/>
    </location>
</feature>
<evidence type="ECO:0000313" key="4">
    <source>
        <dbReference type="Proteomes" id="UP000799538"/>
    </source>
</evidence>